<comment type="caution">
    <text evidence="2">The sequence shown here is derived from an EMBL/GenBank/DDBJ whole genome shotgun (WGS) entry which is preliminary data.</text>
</comment>
<evidence type="ECO:0000313" key="3">
    <source>
        <dbReference type="Proteomes" id="UP000319213"/>
    </source>
</evidence>
<sequence>MDECDRRQLPPELRLLFADDGVGRVLPTDLPEGAVVWPDPSFARFPSRSPSRPAFWLSDEPVSGELWAKLRAAHPESGLWPLLLEDSVQPWSAGQIAPDNPALIDNFEAGAFMAEVWSDWLAQASPEQIEDLFPFGRECPGLAPPGRLLAEPDAVADWYACVLAERRPLLGLAAADRGADALVVMGWQGAVNHNEWAVPMAAVVRSWEERFGARVVGVGFNTLELSVAAPPVTPEHAIRVAAEHWTFCPDNIIQGPGNLVDYSEQIIGKYYWSFWWD</sequence>
<name>A0A543ISP3_9ACTN</name>
<reference evidence="2 3" key="1">
    <citation type="submission" date="2019-06" db="EMBL/GenBank/DDBJ databases">
        <title>Sequencing the genomes of 1000 actinobacteria strains.</title>
        <authorList>
            <person name="Klenk H.-P."/>
        </authorList>
    </citation>
    <scope>NUCLEOTIDE SEQUENCE [LARGE SCALE GENOMIC DNA]</scope>
    <source>
        <strain evidence="2 3">DSM 43186</strain>
    </source>
</reference>
<keyword evidence="3" id="KW-1185">Reference proteome</keyword>
<dbReference type="Pfam" id="PF14062">
    <property type="entry name" value="DUF4253"/>
    <property type="match status" value="1"/>
</dbReference>
<dbReference type="RefSeq" id="WP_142257890.1">
    <property type="nucleotide sequence ID" value="NZ_BMPV01000004.1"/>
</dbReference>
<protein>
    <submittedName>
        <fullName evidence="2">Uncharacterized protein DUF4253</fullName>
    </submittedName>
</protein>
<accession>A0A543ISP3</accession>
<feature type="domain" description="DUF4253" evidence="1">
    <location>
        <begin position="170"/>
        <end position="277"/>
    </location>
</feature>
<organism evidence="2 3">
    <name type="scientific">Thermopolyspora flexuosa</name>
    <dbReference type="NCBI Taxonomy" id="103836"/>
    <lineage>
        <taxon>Bacteria</taxon>
        <taxon>Bacillati</taxon>
        <taxon>Actinomycetota</taxon>
        <taxon>Actinomycetes</taxon>
        <taxon>Streptosporangiales</taxon>
        <taxon>Streptosporangiaceae</taxon>
        <taxon>Thermopolyspora</taxon>
    </lineage>
</organism>
<gene>
    <name evidence="2" type="ORF">FHX40_0252</name>
</gene>
<dbReference type="AlphaFoldDB" id="A0A543ISP3"/>
<dbReference type="EMBL" id="VFPQ01000001">
    <property type="protein sequence ID" value="TQM73601.1"/>
    <property type="molecule type" value="Genomic_DNA"/>
</dbReference>
<dbReference type="InterPro" id="IPR025349">
    <property type="entry name" value="DUF4253"/>
</dbReference>
<evidence type="ECO:0000259" key="1">
    <source>
        <dbReference type="Pfam" id="PF14062"/>
    </source>
</evidence>
<dbReference type="OrthoDB" id="7839592at2"/>
<evidence type="ECO:0000313" key="2">
    <source>
        <dbReference type="EMBL" id="TQM73601.1"/>
    </source>
</evidence>
<proteinExistence type="predicted"/>
<dbReference type="Proteomes" id="UP000319213">
    <property type="component" value="Unassembled WGS sequence"/>
</dbReference>